<keyword evidence="2" id="KW-1185">Reference proteome</keyword>
<organism evidence="1 2">
    <name type="scientific">Candidatus Methylobacter oryzae</name>
    <dbReference type="NCBI Taxonomy" id="2497749"/>
    <lineage>
        <taxon>Bacteria</taxon>
        <taxon>Pseudomonadati</taxon>
        <taxon>Pseudomonadota</taxon>
        <taxon>Gammaproteobacteria</taxon>
        <taxon>Methylococcales</taxon>
        <taxon>Methylococcaceae</taxon>
        <taxon>Methylobacter</taxon>
    </lineage>
</organism>
<gene>
    <name evidence="1" type="ORF">EKO24_012760</name>
</gene>
<evidence type="ECO:0000313" key="1">
    <source>
        <dbReference type="EMBL" id="TRW93317.1"/>
    </source>
</evidence>
<protein>
    <submittedName>
        <fullName evidence="1">DUF3037 domain-containing protein</fullName>
    </submittedName>
</protein>
<dbReference type="Proteomes" id="UP000733744">
    <property type="component" value="Unassembled WGS sequence"/>
</dbReference>
<name>A0ABY3CA00_9GAMM</name>
<dbReference type="Pfam" id="PF11236">
    <property type="entry name" value="DUF3037"/>
    <property type="match status" value="1"/>
</dbReference>
<evidence type="ECO:0000313" key="2">
    <source>
        <dbReference type="Proteomes" id="UP000733744"/>
    </source>
</evidence>
<dbReference type="EMBL" id="RYFG02000101">
    <property type="protein sequence ID" value="TRW93317.1"/>
    <property type="molecule type" value="Genomic_DNA"/>
</dbReference>
<comment type="caution">
    <text evidence="1">The sequence shown here is derived from an EMBL/GenBank/DDBJ whole genome shotgun (WGS) entry which is preliminary data.</text>
</comment>
<dbReference type="InterPro" id="IPR021398">
    <property type="entry name" value="DUF3037"/>
</dbReference>
<reference evidence="1 2" key="1">
    <citation type="journal article" date="2019" name="Antonie Van Leeuwenhoek">
        <title>Description of 'Ca. Methylobacter oryzae' KRF1, a novel species from the environmentally important Methylobacter clade 2.</title>
        <authorList>
            <person name="Khatri K."/>
            <person name="Mohite J.A."/>
            <person name="Pandit P.S."/>
            <person name="Bahulikar R."/>
            <person name="Rahalkar M.C."/>
        </authorList>
    </citation>
    <scope>NUCLEOTIDE SEQUENCE [LARGE SCALE GENOMIC DNA]</scope>
    <source>
        <strain evidence="1 2">KRF1</strain>
    </source>
</reference>
<proteinExistence type="predicted"/>
<sequence>MNKQICKYSIIRFQPYPETEEFANIGIVLYASASKRLEFKLLDGKQHARITHFFDHPMCKDVFVQTSKIIRAEIERVKKFLDETVNVEVDLYAELIRCREDIIRFSDSRVLFCVDPVATVDKLFEHYIHRSFIHEPVHEEKMKKQVRDLLSHYNLGEKYKEGIIGEADKYEVRFPFVYKNTKQTVIKPIHFKHEKPSLLIDHGLSWLAKIQQLEKYRFIRPDEILFAYDAPEANQCNLFNAFNEIKGQIEAEGIEMVDINCQDDIVRFATA</sequence>
<dbReference type="RefSeq" id="WP_127028757.1">
    <property type="nucleotide sequence ID" value="NZ_RYFG02000101.1"/>
</dbReference>
<accession>A0ABY3CA00</accession>